<sequence length="89" mass="9913">MPGSVKRAAAPTSQVSSGAVAVDPLAAISQSEWLGAWVQEVLLGDELRRCFCIIVAFRLSVLVGCLVPEKQFVQQRRARFPYRKVRIKR</sequence>
<evidence type="ECO:0000313" key="1">
    <source>
        <dbReference type="EMBL" id="JAD17529.1"/>
    </source>
</evidence>
<organism evidence="1">
    <name type="scientific">Arundo donax</name>
    <name type="common">Giant reed</name>
    <name type="synonym">Donax arundinaceus</name>
    <dbReference type="NCBI Taxonomy" id="35708"/>
    <lineage>
        <taxon>Eukaryota</taxon>
        <taxon>Viridiplantae</taxon>
        <taxon>Streptophyta</taxon>
        <taxon>Embryophyta</taxon>
        <taxon>Tracheophyta</taxon>
        <taxon>Spermatophyta</taxon>
        <taxon>Magnoliopsida</taxon>
        <taxon>Liliopsida</taxon>
        <taxon>Poales</taxon>
        <taxon>Poaceae</taxon>
        <taxon>PACMAD clade</taxon>
        <taxon>Arundinoideae</taxon>
        <taxon>Arundineae</taxon>
        <taxon>Arundo</taxon>
    </lineage>
</organism>
<name>A0A0A8XU74_ARUDO</name>
<proteinExistence type="predicted"/>
<reference evidence="1" key="2">
    <citation type="journal article" date="2015" name="Data Brief">
        <title>Shoot transcriptome of the giant reed, Arundo donax.</title>
        <authorList>
            <person name="Barrero R.A."/>
            <person name="Guerrero F.D."/>
            <person name="Moolhuijzen P."/>
            <person name="Goolsby J.A."/>
            <person name="Tidwell J."/>
            <person name="Bellgard S.E."/>
            <person name="Bellgard M.I."/>
        </authorList>
    </citation>
    <scope>NUCLEOTIDE SEQUENCE</scope>
    <source>
        <tissue evidence="1">Shoot tissue taken approximately 20 cm above the soil surface</tissue>
    </source>
</reference>
<reference evidence="1" key="1">
    <citation type="submission" date="2014-09" db="EMBL/GenBank/DDBJ databases">
        <authorList>
            <person name="Magalhaes I.L.F."/>
            <person name="Oliveira U."/>
            <person name="Santos F.R."/>
            <person name="Vidigal T.H.D.A."/>
            <person name="Brescovit A.D."/>
            <person name="Santos A.J."/>
        </authorList>
    </citation>
    <scope>NUCLEOTIDE SEQUENCE</scope>
    <source>
        <tissue evidence="1">Shoot tissue taken approximately 20 cm above the soil surface</tissue>
    </source>
</reference>
<accession>A0A0A8XU74</accession>
<dbReference type="EMBL" id="GBRH01280366">
    <property type="protein sequence ID" value="JAD17529.1"/>
    <property type="molecule type" value="Transcribed_RNA"/>
</dbReference>
<protein>
    <submittedName>
        <fullName evidence="1">Uncharacterized protein</fullName>
    </submittedName>
</protein>
<dbReference type="AlphaFoldDB" id="A0A0A8XU74"/>